<proteinExistence type="predicted"/>
<dbReference type="FunFam" id="3.90.70.10:FF:000093">
    <property type="entry name" value="Ubiquitin carboxyl-terminal hydrolase, putative"/>
    <property type="match status" value="1"/>
</dbReference>
<keyword evidence="3" id="KW-0378">Hydrolase</keyword>
<keyword evidence="4" id="KW-1185">Reference proteome</keyword>
<dbReference type="Pfam" id="PF00443">
    <property type="entry name" value="UCH"/>
    <property type="match status" value="1"/>
</dbReference>
<organism evidence="3 4">
    <name type="scientific">Phytophthora boehmeriae</name>
    <dbReference type="NCBI Taxonomy" id="109152"/>
    <lineage>
        <taxon>Eukaryota</taxon>
        <taxon>Sar</taxon>
        <taxon>Stramenopiles</taxon>
        <taxon>Oomycota</taxon>
        <taxon>Peronosporomycetes</taxon>
        <taxon>Peronosporales</taxon>
        <taxon>Peronosporaceae</taxon>
        <taxon>Phytophthora</taxon>
    </lineage>
</organism>
<sequence length="610" mass="66741">MALATDATHAGAGEQVVITFGDFTVEETQKALQDAALDMHQQQDTSVEKPTQSSAAQKSWAEALGAPKPKPTAPWGAATAGANGEQATKAQESAKPLTFEEAIQETLLGLEVAAPAKEMKKRGLVNQGNTCFQNVIMQSVLACPPFLNLLEEISTICAPTPELLATTSTFKAWRHMVAFTREFEEPTLAQLQLQAANGGRNDMQGKIPKAIRISGYFMDVLSAFQKMRGEQEDALEFLEFFLEYLHSEYEKSGLELPASCEKQTKRSASIRTGKDQAAGADAAFESAFDDEWAEVGKRGKSSVLRQNPVDTIRSPINWLFKGALRSELKMNGKKQSSITVEPFHCLHLNLDYEAQDSSFVTGTNGMTKPLSTPITIEEMIRKSFAIEVIEDANQIPTMKKFTTVESLPVVLTLSVKRFTYHPEQGPVKLQQFVKYPPFLEFPTQFMSPTCRAENGMDVPGVASGSGPGFSTPPMYELFAVVSHLGKFVVGGHYTCVCRDNKDQWFRYDDEHVTSISEATALAENAYLLLYIRTNKRPPPVVPTPPSPGSAFIKAGNSRNKVSNGNQKASNGKVWKQPAVSPTPVHGNRPIPGMSPTKQVGTTKKQGKKKA</sequence>
<protein>
    <submittedName>
        <fullName evidence="3">Ubiquitin carboxyl-terminal hydrolase 10</fullName>
    </submittedName>
</protein>
<dbReference type="InterPro" id="IPR001394">
    <property type="entry name" value="Peptidase_C19_UCH"/>
</dbReference>
<comment type="caution">
    <text evidence="3">The sequence shown here is derived from an EMBL/GenBank/DDBJ whole genome shotgun (WGS) entry which is preliminary data.</text>
</comment>
<evidence type="ECO:0000256" key="1">
    <source>
        <dbReference type="SAM" id="MobiDB-lite"/>
    </source>
</evidence>
<feature type="region of interest" description="Disordered" evidence="1">
    <location>
        <begin position="537"/>
        <end position="610"/>
    </location>
</feature>
<feature type="region of interest" description="Disordered" evidence="1">
    <location>
        <begin position="37"/>
        <end position="91"/>
    </location>
</feature>
<feature type="compositionally biased region" description="Polar residues" evidence="1">
    <location>
        <begin position="40"/>
        <end position="57"/>
    </location>
</feature>
<evidence type="ECO:0000313" key="4">
    <source>
        <dbReference type="Proteomes" id="UP000693981"/>
    </source>
</evidence>
<dbReference type="CDD" id="cd02257">
    <property type="entry name" value="Peptidase_C19"/>
    <property type="match status" value="1"/>
</dbReference>
<dbReference type="InterPro" id="IPR018200">
    <property type="entry name" value="USP_CS"/>
</dbReference>
<feature type="compositionally biased region" description="Low complexity" evidence="1">
    <location>
        <begin position="73"/>
        <end position="84"/>
    </location>
</feature>
<dbReference type="InterPro" id="IPR028889">
    <property type="entry name" value="USP"/>
</dbReference>
<accession>A0A8T1WPE2</accession>
<feature type="domain" description="USP" evidence="2">
    <location>
        <begin position="122"/>
        <end position="533"/>
    </location>
</feature>
<reference evidence="3" key="1">
    <citation type="submission" date="2021-02" db="EMBL/GenBank/DDBJ databases">
        <authorList>
            <person name="Palmer J.M."/>
        </authorList>
    </citation>
    <scope>NUCLEOTIDE SEQUENCE</scope>
    <source>
        <strain evidence="3">SCRP23</strain>
    </source>
</reference>
<dbReference type="Proteomes" id="UP000693981">
    <property type="component" value="Unassembled WGS sequence"/>
</dbReference>
<dbReference type="GO" id="GO:0016579">
    <property type="term" value="P:protein deubiquitination"/>
    <property type="evidence" value="ECO:0007669"/>
    <property type="project" value="InterPro"/>
</dbReference>
<evidence type="ECO:0000259" key="2">
    <source>
        <dbReference type="PROSITE" id="PS50235"/>
    </source>
</evidence>
<dbReference type="InterPro" id="IPR050185">
    <property type="entry name" value="Ub_carboxyl-term_hydrolase"/>
</dbReference>
<feature type="compositionally biased region" description="Pro residues" evidence="1">
    <location>
        <begin position="537"/>
        <end position="547"/>
    </location>
</feature>
<evidence type="ECO:0000313" key="3">
    <source>
        <dbReference type="EMBL" id="KAG7395286.1"/>
    </source>
</evidence>
<dbReference type="GO" id="GO:0004843">
    <property type="term" value="F:cysteine-type deubiquitinase activity"/>
    <property type="evidence" value="ECO:0007669"/>
    <property type="project" value="InterPro"/>
</dbReference>
<feature type="compositionally biased region" description="Polar residues" evidence="1">
    <location>
        <begin position="556"/>
        <end position="569"/>
    </location>
</feature>
<dbReference type="PANTHER" id="PTHR21646:SF23">
    <property type="entry name" value="UBIQUITIN CARBOXYL-TERMINAL HYDROLASE USP2"/>
    <property type="match status" value="1"/>
</dbReference>
<name>A0A8T1WPE2_9STRA</name>
<dbReference type="PANTHER" id="PTHR21646">
    <property type="entry name" value="UBIQUITIN CARBOXYL-TERMINAL HYDROLASE"/>
    <property type="match status" value="1"/>
</dbReference>
<dbReference type="OrthoDB" id="429671at2759"/>
<dbReference type="AlphaFoldDB" id="A0A8T1WPE2"/>
<dbReference type="PROSITE" id="PS00973">
    <property type="entry name" value="USP_2"/>
    <property type="match status" value="1"/>
</dbReference>
<dbReference type="PROSITE" id="PS50235">
    <property type="entry name" value="USP_3"/>
    <property type="match status" value="1"/>
</dbReference>
<gene>
    <name evidence="3" type="primary">USP10</name>
    <name evidence="3" type="ORF">PHYBOEH_003993</name>
</gene>
<dbReference type="EMBL" id="JAGDFL010000216">
    <property type="protein sequence ID" value="KAG7395286.1"/>
    <property type="molecule type" value="Genomic_DNA"/>
</dbReference>